<protein>
    <submittedName>
        <fullName evidence="2">Uncharacterized protein</fullName>
    </submittedName>
</protein>
<proteinExistence type="predicted"/>
<comment type="caution">
    <text evidence="2">The sequence shown here is derived from an EMBL/GenBank/DDBJ whole genome shotgun (WGS) entry which is preliminary data.</text>
</comment>
<dbReference type="AlphaFoldDB" id="A0ABD5Y7U8"/>
<dbReference type="Proteomes" id="UP001596432">
    <property type="component" value="Unassembled WGS sequence"/>
</dbReference>
<evidence type="ECO:0000256" key="1">
    <source>
        <dbReference type="SAM" id="Phobius"/>
    </source>
</evidence>
<dbReference type="EMBL" id="JBHTAS010000001">
    <property type="protein sequence ID" value="MFC7141890.1"/>
    <property type="molecule type" value="Genomic_DNA"/>
</dbReference>
<keyword evidence="3" id="KW-1185">Reference proteome</keyword>
<dbReference type="RefSeq" id="WP_274322968.1">
    <property type="nucleotide sequence ID" value="NZ_CP118158.1"/>
</dbReference>
<name>A0ABD5Y7U8_9EURY</name>
<gene>
    <name evidence="2" type="ORF">ACFQMA_18895</name>
</gene>
<keyword evidence="1" id="KW-0812">Transmembrane</keyword>
<evidence type="ECO:0000313" key="2">
    <source>
        <dbReference type="EMBL" id="MFC7141890.1"/>
    </source>
</evidence>
<feature type="transmembrane region" description="Helical" evidence="1">
    <location>
        <begin position="59"/>
        <end position="82"/>
    </location>
</feature>
<keyword evidence="1" id="KW-1133">Transmembrane helix</keyword>
<accession>A0ABD5Y7U8</accession>
<organism evidence="2 3">
    <name type="scientific">Halosimplex aquaticum</name>
    <dbReference type="NCBI Taxonomy" id="3026162"/>
    <lineage>
        <taxon>Archaea</taxon>
        <taxon>Methanobacteriati</taxon>
        <taxon>Methanobacteriota</taxon>
        <taxon>Stenosarchaea group</taxon>
        <taxon>Halobacteria</taxon>
        <taxon>Halobacteriales</taxon>
        <taxon>Haloarculaceae</taxon>
        <taxon>Halosimplex</taxon>
    </lineage>
</organism>
<evidence type="ECO:0000313" key="3">
    <source>
        <dbReference type="Proteomes" id="UP001596432"/>
    </source>
</evidence>
<feature type="transmembrane region" description="Helical" evidence="1">
    <location>
        <begin position="25"/>
        <end position="47"/>
    </location>
</feature>
<reference evidence="2 3" key="1">
    <citation type="journal article" date="2019" name="Int. J. Syst. Evol. Microbiol.">
        <title>The Global Catalogue of Microorganisms (GCM) 10K type strain sequencing project: providing services to taxonomists for standard genome sequencing and annotation.</title>
        <authorList>
            <consortium name="The Broad Institute Genomics Platform"/>
            <consortium name="The Broad Institute Genome Sequencing Center for Infectious Disease"/>
            <person name="Wu L."/>
            <person name="Ma J."/>
        </authorList>
    </citation>
    <scope>NUCLEOTIDE SEQUENCE [LARGE SCALE GENOMIC DNA]</scope>
    <source>
        <strain evidence="2 3">XZYJT29</strain>
    </source>
</reference>
<sequence>MATSKNASGANSFATRAASEIKESVLARVATLGVLLTFLAIAIEAAIRSGFLVRGISGIWATIFLLWGVALVVAGTVGRTLIWWRRR</sequence>
<keyword evidence="1" id="KW-0472">Membrane</keyword>
<dbReference type="GeneID" id="78822218"/>